<comment type="function">
    <text evidence="5">Involved in the maturation of [NiFe] hydrogenases. Required for nickel insertion into the metal center of the hydrogenase.</text>
</comment>
<dbReference type="GO" id="GO:0008270">
    <property type="term" value="F:zinc ion binding"/>
    <property type="evidence" value="ECO:0007669"/>
    <property type="project" value="UniProtKB-UniRule"/>
</dbReference>
<feature type="binding site" evidence="5">
    <location>
        <position position="40"/>
    </location>
    <ligand>
        <name>Ni(2+)</name>
        <dbReference type="ChEBI" id="CHEBI:49786"/>
    </ligand>
</feature>
<dbReference type="Proteomes" id="UP000183454">
    <property type="component" value="Unassembled WGS sequence"/>
</dbReference>
<organism evidence="6 7">
    <name type="scientific">Nitrosomonas communis</name>
    <dbReference type="NCBI Taxonomy" id="44574"/>
    <lineage>
        <taxon>Bacteria</taxon>
        <taxon>Pseudomonadati</taxon>
        <taxon>Pseudomonadota</taxon>
        <taxon>Betaproteobacteria</taxon>
        <taxon>Nitrosomonadales</taxon>
        <taxon>Nitrosomonadaceae</taxon>
        <taxon>Nitrosomonas</taxon>
    </lineage>
</organism>
<name>A0A1H2XPV8_9PROT</name>
<dbReference type="RefSeq" id="WP_244505828.1">
    <property type="nucleotide sequence ID" value="NZ_FNNH01000041.1"/>
</dbReference>
<evidence type="ECO:0000256" key="5">
    <source>
        <dbReference type="HAMAP-Rule" id="MF_00213"/>
    </source>
</evidence>
<dbReference type="Gene3D" id="3.30.2320.80">
    <property type="match status" value="1"/>
</dbReference>
<dbReference type="EMBL" id="FNNH01000041">
    <property type="protein sequence ID" value="SDW94534.1"/>
    <property type="molecule type" value="Genomic_DNA"/>
</dbReference>
<evidence type="ECO:0000256" key="2">
    <source>
        <dbReference type="ARBA" id="ARBA00022596"/>
    </source>
</evidence>
<feature type="binding site" evidence="5">
    <location>
        <position position="130"/>
    </location>
    <ligand>
        <name>Zn(2+)</name>
        <dbReference type="ChEBI" id="CHEBI:29105"/>
    </ligand>
</feature>
<comment type="similarity">
    <text evidence="1 5">Belongs to the HypA/HybF family.</text>
</comment>
<dbReference type="InterPro" id="IPR020538">
    <property type="entry name" value="Hydgase_Ni_incorp_HypA/HybF_CS"/>
</dbReference>
<feature type="binding site" evidence="5">
    <location>
        <position position="127"/>
    </location>
    <ligand>
        <name>Zn(2+)</name>
        <dbReference type="ChEBI" id="CHEBI:29105"/>
    </ligand>
</feature>
<keyword evidence="2 5" id="KW-0533">Nickel</keyword>
<evidence type="ECO:0000313" key="6">
    <source>
        <dbReference type="EMBL" id="SDW94534.1"/>
    </source>
</evidence>
<evidence type="ECO:0000313" key="7">
    <source>
        <dbReference type="Proteomes" id="UP000183454"/>
    </source>
</evidence>
<dbReference type="GO" id="GO:0051604">
    <property type="term" value="P:protein maturation"/>
    <property type="evidence" value="ECO:0007669"/>
    <property type="project" value="InterPro"/>
</dbReference>
<dbReference type="Pfam" id="PF01155">
    <property type="entry name" value="HypA"/>
    <property type="match status" value="1"/>
</dbReference>
<gene>
    <name evidence="5" type="primary">hypA</name>
    <name evidence="6" type="ORF">SAMN05421882_104111</name>
</gene>
<dbReference type="InterPro" id="IPR000688">
    <property type="entry name" value="HypA/HybF"/>
</dbReference>
<keyword evidence="3 5" id="KW-0479">Metal-binding</keyword>
<dbReference type="PROSITE" id="PS01249">
    <property type="entry name" value="HYPA"/>
    <property type="match status" value="1"/>
</dbReference>
<sequence>MSAPIAVLDGMRSSPIYLVGSYSENSFSQPLKCWVELFMHEMSLAENVLQIIEEAAQHQSFTRVKTVWLEIGQLTCVEPEALRFCFDVVMHGSIAQHAKLEIIDILGLGWCKTCMQEVPMATLYAVCSQCGNFELEVLCGDTLRVKELEVE</sequence>
<protein>
    <recommendedName>
        <fullName evidence="5">Hydrogenase maturation factor HypA</fullName>
    </recommendedName>
</protein>
<feature type="binding site" evidence="5">
    <location>
        <position position="114"/>
    </location>
    <ligand>
        <name>Zn(2+)</name>
        <dbReference type="ChEBI" id="CHEBI:29105"/>
    </ligand>
</feature>
<keyword evidence="4 5" id="KW-0862">Zinc</keyword>
<dbReference type="GO" id="GO:0016151">
    <property type="term" value="F:nickel cation binding"/>
    <property type="evidence" value="ECO:0007669"/>
    <property type="project" value="UniProtKB-UniRule"/>
</dbReference>
<accession>A0A1H2XPV8</accession>
<evidence type="ECO:0000256" key="1">
    <source>
        <dbReference type="ARBA" id="ARBA00010748"/>
    </source>
</evidence>
<evidence type="ECO:0000256" key="3">
    <source>
        <dbReference type="ARBA" id="ARBA00022723"/>
    </source>
</evidence>
<reference evidence="6 7" key="1">
    <citation type="submission" date="2016-10" db="EMBL/GenBank/DDBJ databases">
        <authorList>
            <person name="de Groot N.N."/>
        </authorList>
    </citation>
    <scope>NUCLEOTIDE SEQUENCE [LARGE SCALE GENOMIC DNA]</scope>
    <source>
        <strain evidence="6 7">Nm110</strain>
    </source>
</reference>
<evidence type="ECO:0000256" key="4">
    <source>
        <dbReference type="ARBA" id="ARBA00022833"/>
    </source>
</evidence>
<dbReference type="PANTHER" id="PTHR34535">
    <property type="entry name" value="HYDROGENASE MATURATION FACTOR HYPA"/>
    <property type="match status" value="1"/>
</dbReference>
<dbReference type="AlphaFoldDB" id="A0A1H2XPV8"/>
<dbReference type="PANTHER" id="PTHR34535:SF3">
    <property type="entry name" value="HYDROGENASE MATURATION FACTOR HYPA"/>
    <property type="match status" value="1"/>
</dbReference>
<dbReference type="NCBIfam" id="TIGR00100">
    <property type="entry name" value="hypA"/>
    <property type="match status" value="1"/>
</dbReference>
<dbReference type="HAMAP" id="MF_00213">
    <property type="entry name" value="HypA_HybF"/>
    <property type="match status" value="1"/>
</dbReference>
<proteinExistence type="inferred from homology"/>
<feature type="binding site" evidence="5">
    <location>
        <position position="111"/>
    </location>
    <ligand>
        <name>Zn(2+)</name>
        <dbReference type="ChEBI" id="CHEBI:29105"/>
    </ligand>
</feature>